<dbReference type="Pfam" id="PF04851">
    <property type="entry name" value="ResIII"/>
    <property type="match status" value="1"/>
</dbReference>
<gene>
    <name evidence="19" type="ORF">FOZ61_010080</name>
</gene>
<keyword evidence="9" id="KW-0234">DNA repair</keyword>
<feature type="region of interest" description="Disordered" evidence="15">
    <location>
        <begin position="1452"/>
        <end position="1471"/>
    </location>
</feature>
<dbReference type="InterPro" id="IPR032438">
    <property type="entry name" value="ERCC3_RAD25_C"/>
</dbReference>
<evidence type="ECO:0000313" key="20">
    <source>
        <dbReference type="Proteomes" id="UP000570595"/>
    </source>
</evidence>
<dbReference type="SMART" id="SM00487">
    <property type="entry name" value="DEXDc"/>
    <property type="match status" value="1"/>
</dbReference>
<dbReference type="OrthoDB" id="10262986at2759"/>
<dbReference type="FunFam" id="3.40.50.300:FF:000077">
    <property type="entry name" value="Probable DNA repair helicase RAD25"/>
    <property type="match status" value="1"/>
</dbReference>
<evidence type="ECO:0000256" key="3">
    <source>
        <dbReference type="ARBA" id="ARBA00022741"/>
    </source>
</evidence>
<dbReference type="PROSITE" id="PS51194">
    <property type="entry name" value="HELICASE_CTER"/>
    <property type="match status" value="1"/>
</dbReference>
<dbReference type="PRINTS" id="PR00851">
    <property type="entry name" value="XRODRMPGMNTB"/>
</dbReference>
<keyword evidence="8" id="KW-0238">DNA-binding</keyword>
<feature type="region of interest" description="Disordered" evidence="15">
    <location>
        <begin position="603"/>
        <end position="673"/>
    </location>
</feature>
<dbReference type="Pfam" id="PF16203">
    <property type="entry name" value="ERCC3_RAD25_C"/>
    <property type="match status" value="1"/>
</dbReference>
<dbReference type="InterPro" id="IPR040911">
    <property type="entry name" value="Exostosin_GT47"/>
</dbReference>
<keyword evidence="7" id="KW-0067">ATP-binding</keyword>
<accession>A0A7J6KY70</accession>
<dbReference type="NCBIfam" id="TIGR00603">
    <property type="entry name" value="rad25"/>
    <property type="match status" value="1"/>
</dbReference>
<feature type="compositionally biased region" description="Polar residues" evidence="15">
    <location>
        <begin position="535"/>
        <end position="544"/>
    </location>
</feature>
<dbReference type="PROSITE" id="PS51192">
    <property type="entry name" value="HELICASE_ATP_BIND_1"/>
    <property type="match status" value="1"/>
</dbReference>
<dbReference type="CDD" id="cd18789">
    <property type="entry name" value="SF2_C_XPB"/>
    <property type="match status" value="1"/>
</dbReference>
<dbReference type="InterPro" id="IPR006935">
    <property type="entry name" value="Helicase/UvrB_N"/>
</dbReference>
<comment type="catalytic activity">
    <reaction evidence="12">
        <text>Couples ATP hydrolysis with the unwinding of duplex DNA by translocating in the 3'-5' direction.</text>
        <dbReference type="EC" id="5.6.2.4"/>
    </reaction>
</comment>
<name>A0A7J6KY70_PEROL</name>
<feature type="domain" description="Helicase ATP-binding" evidence="17">
    <location>
        <begin position="1013"/>
        <end position="1177"/>
    </location>
</feature>
<evidence type="ECO:0000256" key="8">
    <source>
        <dbReference type="ARBA" id="ARBA00023125"/>
    </source>
</evidence>
<dbReference type="GO" id="GO:0006289">
    <property type="term" value="P:nucleotide-excision repair"/>
    <property type="evidence" value="ECO:0007669"/>
    <property type="project" value="InterPro"/>
</dbReference>
<evidence type="ECO:0000256" key="1">
    <source>
        <dbReference type="ARBA" id="ARBA00004123"/>
    </source>
</evidence>
<keyword evidence="11" id="KW-0539">Nucleus</keyword>
<evidence type="ECO:0000256" key="2">
    <source>
        <dbReference type="ARBA" id="ARBA00006637"/>
    </source>
</evidence>
<dbReference type="GO" id="GO:0016787">
    <property type="term" value="F:hydrolase activity"/>
    <property type="evidence" value="ECO:0007669"/>
    <property type="project" value="UniProtKB-KW"/>
</dbReference>
<feature type="region of interest" description="Disordered" evidence="15">
    <location>
        <begin position="529"/>
        <end position="562"/>
    </location>
</feature>
<dbReference type="GO" id="GO:0006367">
    <property type="term" value="P:transcription initiation at RNA polymerase II promoter"/>
    <property type="evidence" value="ECO:0007669"/>
    <property type="project" value="InterPro"/>
</dbReference>
<proteinExistence type="inferred from homology"/>
<dbReference type="EC" id="5.6.2.4" evidence="13"/>
<protein>
    <recommendedName>
        <fullName evidence="13">DNA 3'-5' helicase</fullName>
        <ecNumber evidence="13">5.6.2.4</ecNumber>
    </recommendedName>
</protein>
<dbReference type="InterPro" id="IPR032830">
    <property type="entry name" value="XPB/Ssl2_N"/>
</dbReference>
<feature type="compositionally biased region" description="Low complexity" evidence="15">
    <location>
        <begin position="1462"/>
        <end position="1471"/>
    </location>
</feature>
<dbReference type="Pfam" id="PF13625">
    <property type="entry name" value="Helicase_C_3"/>
    <property type="match status" value="1"/>
</dbReference>
<dbReference type="InterPro" id="IPR050615">
    <property type="entry name" value="ATP-dep_DNA_Helicase"/>
</dbReference>
<dbReference type="Proteomes" id="UP000570595">
    <property type="component" value="Unassembled WGS sequence"/>
</dbReference>
<keyword evidence="16" id="KW-0732">Signal</keyword>
<dbReference type="GO" id="GO:0003677">
    <property type="term" value="F:DNA binding"/>
    <property type="evidence" value="ECO:0007669"/>
    <property type="project" value="UniProtKB-KW"/>
</dbReference>
<evidence type="ECO:0000256" key="10">
    <source>
        <dbReference type="ARBA" id="ARBA00023235"/>
    </source>
</evidence>
<keyword evidence="3" id="KW-0547">Nucleotide-binding</keyword>
<comment type="subcellular location">
    <subcellularLocation>
        <location evidence="1">Nucleus</location>
    </subcellularLocation>
</comment>
<evidence type="ECO:0000256" key="11">
    <source>
        <dbReference type="ARBA" id="ARBA00023242"/>
    </source>
</evidence>
<feature type="signal peptide" evidence="16">
    <location>
        <begin position="1"/>
        <end position="20"/>
    </location>
</feature>
<evidence type="ECO:0000259" key="18">
    <source>
        <dbReference type="PROSITE" id="PS51194"/>
    </source>
</evidence>
<evidence type="ECO:0000256" key="7">
    <source>
        <dbReference type="ARBA" id="ARBA00022840"/>
    </source>
</evidence>
<evidence type="ECO:0000256" key="13">
    <source>
        <dbReference type="ARBA" id="ARBA00034808"/>
    </source>
</evidence>
<evidence type="ECO:0000259" key="17">
    <source>
        <dbReference type="PROSITE" id="PS51192"/>
    </source>
</evidence>
<dbReference type="Gene3D" id="3.40.50.300">
    <property type="entry name" value="P-loop containing nucleotide triphosphate hydrolases"/>
    <property type="match status" value="2"/>
</dbReference>
<keyword evidence="6" id="KW-0347">Helicase</keyword>
<dbReference type="GO" id="GO:0097550">
    <property type="term" value="C:transcription preinitiation complex"/>
    <property type="evidence" value="ECO:0007669"/>
    <property type="project" value="TreeGrafter"/>
</dbReference>
<dbReference type="InterPro" id="IPR001650">
    <property type="entry name" value="Helicase_C-like"/>
</dbReference>
<feature type="compositionally biased region" description="Basic residues" evidence="15">
    <location>
        <begin position="637"/>
        <end position="663"/>
    </location>
</feature>
<dbReference type="InterPro" id="IPR027417">
    <property type="entry name" value="P-loop_NTPase"/>
</dbReference>
<dbReference type="Pfam" id="PF03016">
    <property type="entry name" value="Exostosin_GT47"/>
    <property type="match status" value="1"/>
</dbReference>
<evidence type="ECO:0000256" key="9">
    <source>
        <dbReference type="ARBA" id="ARBA00023204"/>
    </source>
</evidence>
<dbReference type="GO" id="GO:0043138">
    <property type="term" value="F:3'-5' DNA helicase activity"/>
    <property type="evidence" value="ECO:0007669"/>
    <property type="project" value="UniProtKB-EC"/>
</dbReference>
<evidence type="ECO:0000313" key="19">
    <source>
        <dbReference type="EMBL" id="KAF4651867.1"/>
    </source>
</evidence>
<dbReference type="GO" id="GO:0000112">
    <property type="term" value="C:nucleotide-excision repair factor 3 complex"/>
    <property type="evidence" value="ECO:0007669"/>
    <property type="project" value="TreeGrafter"/>
</dbReference>
<evidence type="ECO:0000256" key="12">
    <source>
        <dbReference type="ARBA" id="ARBA00034617"/>
    </source>
</evidence>
<dbReference type="SMART" id="SM00490">
    <property type="entry name" value="HELICc"/>
    <property type="match status" value="1"/>
</dbReference>
<reference evidence="19 20" key="1">
    <citation type="submission" date="2020-04" db="EMBL/GenBank/DDBJ databases">
        <title>Perkinsus olseni comparative genomics.</title>
        <authorList>
            <person name="Bogema D.R."/>
        </authorList>
    </citation>
    <scope>NUCLEOTIDE SEQUENCE [LARGE SCALE GENOMIC DNA]</scope>
    <source>
        <strain evidence="19">ATCC PRA-179</strain>
    </source>
</reference>
<feature type="domain" description="Helicase C-terminal" evidence="18">
    <location>
        <begin position="1232"/>
        <end position="1391"/>
    </location>
</feature>
<dbReference type="InterPro" id="IPR001161">
    <property type="entry name" value="XPB/Ssl2"/>
</dbReference>
<keyword evidence="5" id="KW-0378">Hydrolase</keyword>
<dbReference type="PANTHER" id="PTHR11274">
    <property type="entry name" value="RAD25/XP-B DNA REPAIR HELICASE"/>
    <property type="match status" value="1"/>
</dbReference>
<evidence type="ECO:0000256" key="16">
    <source>
        <dbReference type="SAM" id="SignalP"/>
    </source>
</evidence>
<feature type="chain" id="PRO_5029546601" description="DNA 3'-5' helicase" evidence="16">
    <location>
        <begin position="21"/>
        <end position="1471"/>
    </location>
</feature>
<evidence type="ECO:0000256" key="14">
    <source>
        <dbReference type="ARBA" id="ARBA00048988"/>
    </source>
</evidence>
<evidence type="ECO:0000256" key="15">
    <source>
        <dbReference type="SAM" id="MobiDB-lite"/>
    </source>
</evidence>
<dbReference type="SUPFAM" id="SSF52540">
    <property type="entry name" value="P-loop containing nucleoside triphosphate hydrolases"/>
    <property type="match status" value="2"/>
</dbReference>
<evidence type="ECO:0000256" key="5">
    <source>
        <dbReference type="ARBA" id="ARBA00022801"/>
    </source>
</evidence>
<evidence type="ECO:0000256" key="6">
    <source>
        <dbReference type="ARBA" id="ARBA00022806"/>
    </source>
</evidence>
<dbReference type="GO" id="GO:0005675">
    <property type="term" value="C:transcription factor TFIIH holo complex"/>
    <property type="evidence" value="ECO:0007669"/>
    <property type="project" value="TreeGrafter"/>
</dbReference>
<keyword evidence="4" id="KW-0227">DNA damage</keyword>
<comment type="similarity">
    <text evidence="2">Belongs to the helicase family. RAD25/XPB subfamily.</text>
</comment>
<dbReference type="PANTHER" id="PTHR11274:SF0">
    <property type="entry name" value="GENERAL TRANSCRIPTION AND DNA REPAIR FACTOR IIH HELICASE SUBUNIT XPB"/>
    <property type="match status" value="1"/>
</dbReference>
<evidence type="ECO:0000256" key="4">
    <source>
        <dbReference type="ARBA" id="ARBA00022763"/>
    </source>
</evidence>
<dbReference type="CDD" id="cd18029">
    <property type="entry name" value="DEXHc_XPB"/>
    <property type="match status" value="1"/>
</dbReference>
<organism evidence="19 20">
    <name type="scientific">Perkinsus olseni</name>
    <name type="common">Perkinsus atlanticus</name>
    <dbReference type="NCBI Taxonomy" id="32597"/>
    <lineage>
        <taxon>Eukaryota</taxon>
        <taxon>Sar</taxon>
        <taxon>Alveolata</taxon>
        <taxon>Perkinsozoa</taxon>
        <taxon>Perkinsea</taxon>
        <taxon>Perkinsida</taxon>
        <taxon>Perkinsidae</taxon>
        <taxon>Perkinsus</taxon>
    </lineage>
</organism>
<dbReference type="EMBL" id="JABAHT010000789">
    <property type="protein sequence ID" value="KAF4651867.1"/>
    <property type="molecule type" value="Genomic_DNA"/>
</dbReference>
<comment type="catalytic activity">
    <reaction evidence="14">
        <text>ATP + H2O = ADP + phosphate + H(+)</text>
        <dbReference type="Rhea" id="RHEA:13065"/>
        <dbReference type="ChEBI" id="CHEBI:15377"/>
        <dbReference type="ChEBI" id="CHEBI:15378"/>
        <dbReference type="ChEBI" id="CHEBI:30616"/>
        <dbReference type="ChEBI" id="CHEBI:43474"/>
        <dbReference type="ChEBI" id="CHEBI:456216"/>
        <dbReference type="EC" id="5.6.2.4"/>
    </reaction>
</comment>
<sequence length="1471" mass="164556">MIGYSCAVLLIHLLLRAASHRRCSQTPARLLEEFGDGGFWEYVGRWSTFHVDTAVALNNMREFRSWYSAVSGGEEADCKTGSGVLALLSAIAADYDSGKKSARTLFEKGRMLVEEGRSEGSAVEWDWGGIDRQLEVMGSLLDLPLEDENGRELRRSEAAGKCFGTNLRIFIYEYHSSLPEFDTGRRAPFDKADPEYLPLFRDGPPLTCAFGMYASEVYFPRLLRMHPGCLTDDPERADIFLLPSYFKCLDMLDWLDDFRLPNSNESVAGMLLEEVMNLAHSEGFLDRRGGVDHVMLWSWGKYPCAVQKESSEWQRYAGSIQNLQVEGVCGGGAKRNFPTGFSPWKDIIIPGYVDLWRIEELRKFDRPLAERSIFLSFHGRHGGMDETYLNVSIRTRLIEELSGKVDVSIGGFVEEYHEVVGNSIYCVAPRGVTPWTIHFYVAIFAGCIPVLISDDFQLPFPSEIDYSRFIIRWREEESLEGLYDYLKTISAKDGMKMRAFMESVECWLNYWSEDVLLVVAMDRQLAVLPPPPPQSDGTVESHAQCSMGAPTPPGPGQRQPPKVYSVQEIDIELKALKIENQIIQSMISRDCLGPRMGKKTEEVIELGGPSSPRVSEGSIAKRKESAGSSSVIDGEHRHHHHHHHKDKKEKKEKKKRKKEKKEKKAQQLAAAGAMGDTAAQSVYSMRSNRIRLKGTGSGDVLMEEAKADFAGSPTSSLSSNAIPPGVKLTASALQQQAAGQMPSSGRSALRIYSGKTGGSGEVMSRPIPVIGETQDTATTQLMDLSGRMKLKPDHKDRPLWVCPDGRIIFEAGLHPDLFGPVTDFLVAIAEPISRPSWVHHFQITVFSLYAAISLGMSVEEVISDLDRFSKNHIDPVLRDYIQQSGSRIGKVRLVLRRNRYFVESSDLSLLRMIEDNSKIRKCKLGQIISTTTAEVNPGAANSTGEKADPQVVHMFEINSADVETVKATAYREIRIPLLEEYDFRDDDDSNYINMQFRPTTVVRPYQERSLHKMFSGSRARSGMIVLPCGAGKTLVGITAAATMKKRTMVLTTTAVAVDQWKRQFELFCSISPEDVITLTAENKQPIPEDRPCILISTYSMFSVSYERMSRASKAVFESVTKLEWGLLVADEVQVMPAKTFRSVATTVRAHCKLGLTATLVREDELVEDLQYLIGPKLYEANWQELVNAGYLARVQCIEVWSEMPPLFWKAYLETSSYHVKRALYTSNTNKLTACEYLVALHESRGDKIIVFCDNVVLLKEMAQRTKKAFICGSVSMAERMACIRCFQHSDKINCIYLSQVGDNAIDIPNANVVIQISSHYGSRRQEAQRLGRILRPKAYRDDAGFNAYFYSLVSKDTPEKEYALKRQKYLVDQGYSFKVIADFDESVRKSGLKFAYGGVEAEQHVLEMALTAGGSGGESAREEEQNLSICDSKFTVTAEDEKRYLDRYTSLADLSGGGASGGYYQPSGALP</sequence>
<comment type="caution">
    <text evidence="19">The sequence shown here is derived from an EMBL/GenBank/DDBJ whole genome shotgun (WGS) entry which is preliminary data.</text>
</comment>
<dbReference type="InterPro" id="IPR014001">
    <property type="entry name" value="Helicase_ATP-bd"/>
</dbReference>
<keyword evidence="10" id="KW-0413">Isomerase</keyword>
<dbReference type="GO" id="GO:0005524">
    <property type="term" value="F:ATP binding"/>
    <property type="evidence" value="ECO:0007669"/>
    <property type="project" value="UniProtKB-KW"/>
</dbReference>